<organism evidence="2 3">
    <name type="scientific">Nosocomiicoccus ampullae</name>
    <dbReference type="NCBI Taxonomy" id="489910"/>
    <lineage>
        <taxon>Bacteria</taxon>
        <taxon>Bacillati</taxon>
        <taxon>Bacillota</taxon>
        <taxon>Bacilli</taxon>
        <taxon>Bacillales</taxon>
        <taxon>Staphylococcaceae</taxon>
        <taxon>Nosocomiicoccus</taxon>
    </lineage>
</organism>
<accession>A0A9Q2CZ46</accession>
<dbReference type="InterPro" id="IPR001932">
    <property type="entry name" value="PPM-type_phosphatase-like_dom"/>
</dbReference>
<name>A0A9Q2CZ46_9STAP</name>
<dbReference type="GO" id="GO:0004722">
    <property type="term" value="F:protein serine/threonine phosphatase activity"/>
    <property type="evidence" value="ECO:0007669"/>
    <property type="project" value="UniProtKB-EC"/>
</dbReference>
<feature type="domain" description="PPM-type phosphatase" evidence="1">
    <location>
        <begin position="1"/>
        <end position="238"/>
    </location>
</feature>
<dbReference type="RefSeq" id="WP_183674186.1">
    <property type="nucleotide sequence ID" value="NZ_CBCRYX010000004.1"/>
</dbReference>
<dbReference type="Pfam" id="PF13672">
    <property type="entry name" value="PP2C_2"/>
    <property type="match status" value="1"/>
</dbReference>
<dbReference type="CDD" id="cd00143">
    <property type="entry name" value="PP2Cc"/>
    <property type="match status" value="1"/>
</dbReference>
<dbReference type="InterPro" id="IPR015655">
    <property type="entry name" value="PP2C"/>
</dbReference>
<evidence type="ECO:0000313" key="3">
    <source>
        <dbReference type="Proteomes" id="UP000579136"/>
    </source>
</evidence>
<dbReference type="Gene3D" id="3.60.40.10">
    <property type="entry name" value="PPM-type phosphatase domain"/>
    <property type="match status" value="1"/>
</dbReference>
<protein>
    <submittedName>
        <fullName evidence="2">Protein phosphatase</fullName>
        <ecNumber evidence="2">3.1.3.16</ecNumber>
    </submittedName>
</protein>
<dbReference type="EC" id="3.1.3.16" evidence="2"/>
<reference evidence="2 3" key="1">
    <citation type="submission" date="2020-08" db="EMBL/GenBank/DDBJ databases">
        <title>Genomic Encyclopedia of Type Strains, Phase IV (KMG-IV): sequencing the most valuable type-strain genomes for metagenomic binning, comparative biology and taxonomic classification.</title>
        <authorList>
            <person name="Goeker M."/>
        </authorList>
    </citation>
    <scope>NUCLEOTIDE SEQUENCE [LARGE SCALE GENOMIC DNA]</scope>
    <source>
        <strain evidence="2 3">DSM 19163</strain>
    </source>
</reference>
<dbReference type="InterPro" id="IPR036457">
    <property type="entry name" value="PPM-type-like_dom_sf"/>
</dbReference>
<proteinExistence type="predicted"/>
<dbReference type="PANTHER" id="PTHR47992">
    <property type="entry name" value="PROTEIN PHOSPHATASE"/>
    <property type="match status" value="1"/>
</dbReference>
<keyword evidence="2" id="KW-0378">Hydrolase</keyword>
<sequence length="243" mass="27510">MNFYEKSICGNFRGINEDTVSIIKNNTDQTIALIADGMGGHEQGEVASQFVATKIKEKFEPTNYFKPEDGEKFVRDLIIQTNRELYDYSSQNTSEKNMGTTLVLAAFFDEMIFIFNIGDSRAYGLKRYEIRQITNDHTFVNMLVESGEITKDEAKTHPQKNIVTKALGTNRLIQPDVFRLKNHLYNYILLTSDGVTDVLDDESIKTIVFESDNKAEAVVKRAEELESKDNISALVIDLKAGEV</sequence>
<gene>
    <name evidence="2" type="ORF">HNQ45_001066</name>
</gene>
<dbReference type="EMBL" id="JACHHF010000005">
    <property type="protein sequence ID" value="MBB5176179.1"/>
    <property type="molecule type" value="Genomic_DNA"/>
</dbReference>
<comment type="caution">
    <text evidence="2">The sequence shown here is derived from an EMBL/GenBank/DDBJ whole genome shotgun (WGS) entry which is preliminary data.</text>
</comment>
<dbReference type="SMART" id="SM00331">
    <property type="entry name" value="PP2C_SIG"/>
    <property type="match status" value="1"/>
</dbReference>
<evidence type="ECO:0000259" key="1">
    <source>
        <dbReference type="PROSITE" id="PS51746"/>
    </source>
</evidence>
<dbReference type="Proteomes" id="UP000579136">
    <property type="component" value="Unassembled WGS sequence"/>
</dbReference>
<dbReference type="SUPFAM" id="SSF81606">
    <property type="entry name" value="PP2C-like"/>
    <property type="match status" value="1"/>
</dbReference>
<dbReference type="SMART" id="SM00332">
    <property type="entry name" value="PP2Cc"/>
    <property type="match status" value="1"/>
</dbReference>
<dbReference type="AlphaFoldDB" id="A0A9Q2CZ46"/>
<evidence type="ECO:0000313" key="2">
    <source>
        <dbReference type="EMBL" id="MBB5176179.1"/>
    </source>
</evidence>
<dbReference type="PROSITE" id="PS51746">
    <property type="entry name" value="PPM_2"/>
    <property type="match status" value="1"/>
</dbReference>
<dbReference type="NCBIfam" id="NF033484">
    <property type="entry name" value="Stp1_PP2C_phos"/>
    <property type="match status" value="1"/>
</dbReference>
<keyword evidence="3" id="KW-1185">Reference proteome</keyword>